<accession>W1PGD3</accession>
<dbReference type="AlphaFoldDB" id="W1PGD3"/>
<feature type="compositionally biased region" description="Basic and acidic residues" evidence="1">
    <location>
        <begin position="46"/>
        <end position="70"/>
    </location>
</feature>
<dbReference type="Proteomes" id="UP000017836">
    <property type="component" value="Unassembled WGS sequence"/>
</dbReference>
<evidence type="ECO:0000256" key="1">
    <source>
        <dbReference type="SAM" id="MobiDB-lite"/>
    </source>
</evidence>
<feature type="non-terminal residue" evidence="2">
    <location>
        <position position="1"/>
    </location>
</feature>
<feature type="region of interest" description="Disordered" evidence="1">
    <location>
        <begin position="35"/>
        <end position="102"/>
    </location>
</feature>
<name>W1PGD3_AMBTC</name>
<protein>
    <submittedName>
        <fullName evidence="2">Uncharacterized protein</fullName>
    </submittedName>
</protein>
<gene>
    <name evidence="2" type="ORF">AMTR_s00163p00063920</name>
</gene>
<reference evidence="3" key="1">
    <citation type="journal article" date="2013" name="Science">
        <title>The Amborella genome and the evolution of flowering plants.</title>
        <authorList>
            <consortium name="Amborella Genome Project"/>
        </authorList>
    </citation>
    <scope>NUCLEOTIDE SEQUENCE [LARGE SCALE GENOMIC DNA]</scope>
</reference>
<dbReference type="HOGENOM" id="CLU_2021142_0_0_1"/>
<evidence type="ECO:0000313" key="3">
    <source>
        <dbReference type="Proteomes" id="UP000017836"/>
    </source>
</evidence>
<feature type="compositionally biased region" description="Polar residues" evidence="1">
    <location>
        <begin position="35"/>
        <end position="44"/>
    </location>
</feature>
<proteinExistence type="predicted"/>
<sequence>SLTLTQVAGNVPLYTAESLTWTLIHEAADIASTLVQTTRSQAQTKGEGKRPMRVREKEDEANSEETREEDKYENEDNSDDGLASSSDSGAFDAGHRDGPVVASDDELNSLNFKFEFIIFVFSF</sequence>
<organism evidence="2 3">
    <name type="scientific">Amborella trichopoda</name>
    <dbReference type="NCBI Taxonomy" id="13333"/>
    <lineage>
        <taxon>Eukaryota</taxon>
        <taxon>Viridiplantae</taxon>
        <taxon>Streptophyta</taxon>
        <taxon>Embryophyta</taxon>
        <taxon>Tracheophyta</taxon>
        <taxon>Spermatophyta</taxon>
        <taxon>Magnoliopsida</taxon>
        <taxon>Amborellales</taxon>
        <taxon>Amborellaceae</taxon>
        <taxon>Amborella</taxon>
    </lineage>
</organism>
<evidence type="ECO:0000313" key="2">
    <source>
        <dbReference type="EMBL" id="ERN09067.1"/>
    </source>
</evidence>
<dbReference type="Gramene" id="ERN09067">
    <property type="protein sequence ID" value="ERN09067"/>
    <property type="gene ID" value="AMTR_s00163p00063920"/>
</dbReference>
<feature type="compositionally biased region" description="Low complexity" evidence="1">
    <location>
        <begin position="80"/>
        <end position="92"/>
    </location>
</feature>
<keyword evidence="3" id="KW-1185">Reference proteome</keyword>
<dbReference type="EMBL" id="KI393052">
    <property type="protein sequence ID" value="ERN09067.1"/>
    <property type="molecule type" value="Genomic_DNA"/>
</dbReference>